<dbReference type="Proteomes" id="UP000077069">
    <property type="component" value="Unassembled WGS sequence"/>
</dbReference>
<reference evidence="2 3" key="1">
    <citation type="submission" date="2016-05" db="EMBL/GenBank/DDBJ databases">
        <title>Comparative analysis of secretome profiles of manganese(II)-oxidizing ascomycete fungi.</title>
        <authorList>
            <consortium name="DOE Joint Genome Institute"/>
            <person name="Zeiner C.A."/>
            <person name="Purvine S.O."/>
            <person name="Zink E.M."/>
            <person name="Wu S."/>
            <person name="Pasa-Tolic L."/>
            <person name="Chaput D.L."/>
            <person name="Haridas S."/>
            <person name="Grigoriev I.V."/>
            <person name="Santelli C.M."/>
            <person name="Hansel C.M."/>
        </authorList>
    </citation>
    <scope>NUCLEOTIDE SEQUENCE [LARGE SCALE GENOMIC DNA]</scope>
    <source>
        <strain evidence="2 3">AP3s5-JAC2a</strain>
    </source>
</reference>
<evidence type="ECO:0000256" key="1">
    <source>
        <dbReference type="SAM" id="MobiDB-lite"/>
    </source>
</evidence>
<dbReference type="AlphaFoldDB" id="A0A177CZ67"/>
<accession>A0A177CZ67</accession>
<dbReference type="InParanoid" id="A0A177CZ67"/>
<name>A0A177CZ67_9PLEO</name>
<dbReference type="RefSeq" id="XP_018042344.1">
    <property type="nucleotide sequence ID" value="XM_018186986.1"/>
</dbReference>
<dbReference type="GeneID" id="28770472"/>
<dbReference type="EMBL" id="KV441548">
    <property type="protein sequence ID" value="OAG11979.1"/>
    <property type="molecule type" value="Genomic_DNA"/>
</dbReference>
<proteinExistence type="predicted"/>
<keyword evidence="3" id="KW-1185">Reference proteome</keyword>
<protein>
    <submittedName>
        <fullName evidence="2">Uncharacterized protein</fullName>
    </submittedName>
</protein>
<evidence type="ECO:0000313" key="3">
    <source>
        <dbReference type="Proteomes" id="UP000077069"/>
    </source>
</evidence>
<sequence length="218" mass="24159">MHARQGFAVSGRYARRRRALVFTRCQPSLSLICNNLSRVTAREEQVKHSYTYFAYIFWTSNGHANTSICGLQTWTLHTETCWWTLLQTDTIPSLGLDSLTIPRSSDILSALTFHHLDGEGGGDGSEGAASKSTTEESQFSKKGQLVSQVLVRRNLSSVPLWSVHANTTEVTARTVHSHTEGYIYTPGDGLYPRRLAPPPRRVPCVYQRCAGFLIGGAT</sequence>
<feature type="region of interest" description="Disordered" evidence="1">
    <location>
        <begin position="119"/>
        <end position="140"/>
    </location>
</feature>
<evidence type="ECO:0000313" key="2">
    <source>
        <dbReference type="EMBL" id="OAG11979.1"/>
    </source>
</evidence>
<feature type="compositionally biased region" description="Polar residues" evidence="1">
    <location>
        <begin position="131"/>
        <end position="140"/>
    </location>
</feature>
<gene>
    <name evidence="2" type="ORF">CC84DRAFT_64154</name>
</gene>
<organism evidence="2 3">
    <name type="scientific">Paraphaeosphaeria sporulosa</name>
    <dbReference type="NCBI Taxonomy" id="1460663"/>
    <lineage>
        <taxon>Eukaryota</taxon>
        <taxon>Fungi</taxon>
        <taxon>Dikarya</taxon>
        <taxon>Ascomycota</taxon>
        <taxon>Pezizomycotina</taxon>
        <taxon>Dothideomycetes</taxon>
        <taxon>Pleosporomycetidae</taxon>
        <taxon>Pleosporales</taxon>
        <taxon>Massarineae</taxon>
        <taxon>Didymosphaeriaceae</taxon>
        <taxon>Paraphaeosphaeria</taxon>
    </lineage>
</organism>